<protein>
    <submittedName>
        <fullName evidence="4">D-galactarolactone cycloisomerase</fullName>
        <ecNumber evidence="4">5.5.1.27</ecNumber>
    </submittedName>
</protein>
<accession>A0A2Z4AKQ6</accession>
<dbReference type="InterPro" id="IPR029017">
    <property type="entry name" value="Enolase-like_N"/>
</dbReference>
<comment type="similarity">
    <text evidence="1">Belongs to the mandelate racemase/muconate lactonizing enzyme family.</text>
</comment>
<feature type="domain" description="Mandelate racemase/muconate lactonizing enzyme C-terminal" evidence="3">
    <location>
        <begin position="148"/>
        <end position="256"/>
    </location>
</feature>
<keyword evidence="2" id="KW-0479">Metal-binding</keyword>
<dbReference type="InterPro" id="IPR034593">
    <property type="entry name" value="DgoD-like"/>
</dbReference>
<evidence type="ECO:0000313" key="4">
    <source>
        <dbReference type="EMBL" id="AWT60937.1"/>
    </source>
</evidence>
<dbReference type="GO" id="GO:0046872">
    <property type="term" value="F:metal ion binding"/>
    <property type="evidence" value="ECO:0007669"/>
    <property type="project" value="UniProtKB-KW"/>
</dbReference>
<dbReference type="EC" id="5.5.1.27" evidence="4"/>
<dbReference type="Pfam" id="PF13378">
    <property type="entry name" value="MR_MLE_C"/>
    <property type="match status" value="1"/>
</dbReference>
<dbReference type="PANTHER" id="PTHR48080">
    <property type="entry name" value="D-GALACTONATE DEHYDRATASE-RELATED"/>
    <property type="match status" value="1"/>
</dbReference>
<dbReference type="SUPFAM" id="SSF51604">
    <property type="entry name" value="Enolase C-terminal domain-like"/>
    <property type="match status" value="1"/>
</dbReference>
<name>A0A2Z4AKQ6_9BACT</name>
<dbReference type="Proteomes" id="UP000247465">
    <property type="component" value="Chromosome"/>
</dbReference>
<dbReference type="EMBL" id="CP029803">
    <property type="protein sequence ID" value="AWT60937.1"/>
    <property type="molecule type" value="Genomic_DNA"/>
</dbReference>
<evidence type="ECO:0000256" key="1">
    <source>
        <dbReference type="ARBA" id="ARBA00008031"/>
    </source>
</evidence>
<dbReference type="InterPro" id="IPR029065">
    <property type="entry name" value="Enolase_C-like"/>
</dbReference>
<keyword evidence="4" id="KW-0413">Isomerase</keyword>
<evidence type="ECO:0000259" key="3">
    <source>
        <dbReference type="SMART" id="SM00922"/>
    </source>
</evidence>
<evidence type="ECO:0000256" key="2">
    <source>
        <dbReference type="ARBA" id="ARBA00022723"/>
    </source>
</evidence>
<reference evidence="4 5" key="1">
    <citation type="submission" date="2018-06" db="EMBL/GenBank/DDBJ databases">
        <title>Draft Genome Sequence of a Novel Marine Bacterium Related to the Verrucomicrobia.</title>
        <authorList>
            <person name="Vosseberg J."/>
            <person name="Martijn J."/>
            <person name="Ettema T.J.G."/>
        </authorList>
    </citation>
    <scope>NUCLEOTIDE SEQUENCE [LARGE SCALE GENOMIC DNA]</scope>
    <source>
        <strain evidence="4">TARA_B100001123</strain>
    </source>
</reference>
<dbReference type="Gene3D" id="3.20.20.120">
    <property type="entry name" value="Enolase-like C-terminal domain"/>
    <property type="match status" value="1"/>
</dbReference>
<sequence length="412" mass="46498">MNNTSQLIESLGREHLSISRIKVTPISYQPEDGSFIHECGPVVLTKRDEAVVQIWTEEGLEGIGPGSLSYSEQNFDSLIGQNPFDLLEANLPQGLNVACWDLVGRAKNRPVYQLLALDQHSNPRVHVYSSGGVMWTYYDRGDGKMYGVDALIEEALNYKELGFDTFKWRPGTDWEEAGVNPKKLGEICRQLRQAVGPDFKLGLEKKGYDSWTLEECLQIAPIISDLGFYFFEQPMGDAGPEQFDDYLKIKALMPGVMLWGGESFRTFDEAEPWMREGIYDAVQSDCLHLGLTQNWRIAQLGRETDTKIVPHNWSTSLGTMCNAHLVAGTGGHMLEFFMYPSGFRYGLFKEPYRPDKGVITLTDAPGFGVELIDDFADKFPYRSGPNTIPNPRIPEAWDRAQTRQRAVAGRYR</sequence>
<dbReference type="InterPro" id="IPR036849">
    <property type="entry name" value="Enolase-like_C_sf"/>
</dbReference>
<dbReference type="SFLD" id="SFLDS00001">
    <property type="entry name" value="Enolase"/>
    <property type="match status" value="1"/>
</dbReference>
<dbReference type="PANTHER" id="PTHR48080:SF3">
    <property type="entry name" value="ENOLASE SUPERFAMILY MEMBER DDB_G0284701"/>
    <property type="match status" value="1"/>
</dbReference>
<dbReference type="InterPro" id="IPR013342">
    <property type="entry name" value="Mandelate_racemase_C"/>
</dbReference>
<dbReference type="SMART" id="SM00922">
    <property type="entry name" value="MR_MLE"/>
    <property type="match status" value="1"/>
</dbReference>
<gene>
    <name evidence="4" type="primary">gci_14</name>
    <name evidence="4" type="ORF">DF168_02162</name>
</gene>
<dbReference type="SUPFAM" id="SSF54826">
    <property type="entry name" value="Enolase N-terminal domain-like"/>
    <property type="match status" value="1"/>
</dbReference>
<dbReference type="Gene3D" id="3.30.390.10">
    <property type="entry name" value="Enolase-like, N-terminal domain"/>
    <property type="match status" value="1"/>
</dbReference>
<evidence type="ECO:0000313" key="5">
    <source>
        <dbReference type="Proteomes" id="UP000247465"/>
    </source>
</evidence>
<proteinExistence type="inferred from homology"/>
<dbReference type="AlphaFoldDB" id="A0A2Z4AKQ6"/>
<dbReference type="GO" id="GO:0016853">
    <property type="term" value="F:isomerase activity"/>
    <property type="evidence" value="ECO:0007669"/>
    <property type="project" value="UniProtKB-KW"/>
</dbReference>
<organism evidence="4 5">
    <name type="scientific">Candidatus Moanibacter tarae</name>
    <dbReference type="NCBI Taxonomy" id="2200854"/>
    <lineage>
        <taxon>Bacteria</taxon>
        <taxon>Pseudomonadati</taxon>
        <taxon>Verrucomicrobiota</taxon>
        <taxon>Opitutia</taxon>
        <taxon>Puniceicoccales</taxon>
        <taxon>Puniceicoccales incertae sedis</taxon>
        <taxon>Candidatus Moanibacter</taxon>
    </lineage>
</organism>
<dbReference type="KEGG" id="mtar:DF168_02162"/>